<feature type="domain" description="CSD" evidence="2">
    <location>
        <begin position="29"/>
        <end position="94"/>
    </location>
</feature>
<name>A0ABV8VJ76_9NOCA</name>
<dbReference type="CDD" id="cd04458">
    <property type="entry name" value="CSP_CDS"/>
    <property type="match status" value="1"/>
</dbReference>
<accession>A0ABV8VJ76</accession>
<dbReference type="Gene3D" id="2.40.50.140">
    <property type="entry name" value="Nucleic acid-binding proteins"/>
    <property type="match status" value="1"/>
</dbReference>
<keyword evidence="4" id="KW-1185">Reference proteome</keyword>
<gene>
    <name evidence="3" type="ORF">ACFO5K_18595</name>
</gene>
<dbReference type="PANTHER" id="PTHR46565">
    <property type="entry name" value="COLD SHOCK DOMAIN PROTEIN 2"/>
    <property type="match status" value="1"/>
</dbReference>
<evidence type="ECO:0000313" key="3">
    <source>
        <dbReference type="EMBL" id="MFC4376109.1"/>
    </source>
</evidence>
<protein>
    <submittedName>
        <fullName evidence="3">Cold-shock protein</fullName>
    </submittedName>
</protein>
<comment type="caution">
    <text evidence="3">The sequence shown here is derived from an EMBL/GenBank/DDBJ whole genome shotgun (WGS) entry which is preliminary data.</text>
</comment>
<reference evidence="4" key="1">
    <citation type="journal article" date="2019" name="Int. J. Syst. Evol. Microbiol.">
        <title>The Global Catalogue of Microorganisms (GCM) 10K type strain sequencing project: providing services to taxonomists for standard genome sequencing and annotation.</title>
        <authorList>
            <consortium name="The Broad Institute Genomics Platform"/>
            <consortium name="The Broad Institute Genome Sequencing Center for Infectious Disease"/>
            <person name="Wu L."/>
            <person name="Ma J."/>
        </authorList>
    </citation>
    <scope>NUCLEOTIDE SEQUENCE [LARGE SCALE GENOMIC DNA]</scope>
    <source>
        <strain evidence="4">IBRC-M 10490</strain>
    </source>
</reference>
<dbReference type="InterPro" id="IPR012340">
    <property type="entry name" value="NA-bd_OB-fold"/>
</dbReference>
<dbReference type="SUPFAM" id="SSF50249">
    <property type="entry name" value="Nucleic acid-binding proteins"/>
    <property type="match status" value="1"/>
</dbReference>
<dbReference type="PROSITE" id="PS51857">
    <property type="entry name" value="CSD_2"/>
    <property type="match status" value="1"/>
</dbReference>
<dbReference type="RefSeq" id="WP_378564260.1">
    <property type="nucleotide sequence ID" value="NZ_JBHSDL010000025.1"/>
</dbReference>
<evidence type="ECO:0000259" key="2">
    <source>
        <dbReference type="PROSITE" id="PS51857"/>
    </source>
</evidence>
<dbReference type="InterPro" id="IPR002059">
    <property type="entry name" value="CSP_DNA-bd"/>
</dbReference>
<feature type="region of interest" description="Disordered" evidence="1">
    <location>
        <begin position="1"/>
        <end position="27"/>
    </location>
</feature>
<dbReference type="InterPro" id="IPR011129">
    <property type="entry name" value="CSD"/>
</dbReference>
<dbReference type="SMART" id="SM00357">
    <property type="entry name" value="CSP"/>
    <property type="match status" value="1"/>
</dbReference>
<dbReference type="Pfam" id="PF00313">
    <property type="entry name" value="CSD"/>
    <property type="match status" value="1"/>
</dbReference>
<organism evidence="3 4">
    <name type="scientific">Nocardia halotolerans</name>
    <dbReference type="NCBI Taxonomy" id="1755878"/>
    <lineage>
        <taxon>Bacteria</taxon>
        <taxon>Bacillati</taxon>
        <taxon>Actinomycetota</taxon>
        <taxon>Actinomycetes</taxon>
        <taxon>Mycobacteriales</taxon>
        <taxon>Nocardiaceae</taxon>
        <taxon>Nocardia</taxon>
    </lineage>
</organism>
<feature type="region of interest" description="Disordered" evidence="1">
    <location>
        <begin position="97"/>
        <end position="124"/>
    </location>
</feature>
<proteinExistence type="predicted"/>
<evidence type="ECO:0000313" key="4">
    <source>
        <dbReference type="Proteomes" id="UP001595844"/>
    </source>
</evidence>
<dbReference type="PRINTS" id="PR00050">
    <property type="entry name" value="COLDSHOCK"/>
</dbReference>
<evidence type="ECO:0000256" key="1">
    <source>
        <dbReference type="SAM" id="MobiDB-lite"/>
    </source>
</evidence>
<dbReference type="Proteomes" id="UP001595844">
    <property type="component" value="Unassembled WGS sequence"/>
</dbReference>
<dbReference type="PANTHER" id="PTHR46565:SF20">
    <property type="entry name" value="COLD SHOCK DOMAIN-CONTAINING PROTEIN 4"/>
    <property type="match status" value="1"/>
</dbReference>
<sequence>MTTSPAAPIEDHTAVPDPHRHREAEFGSWQPGHVAWFDAEKGFGFLTPDHGDQAVFVEHTAIQAPGYKTLRAGQPVVFTATDTSRGPEAVRVLTYDSTRTAPPSPTPLVHPSTRSWRPRCRRAA</sequence>
<dbReference type="EMBL" id="JBHSDL010000025">
    <property type="protein sequence ID" value="MFC4376109.1"/>
    <property type="molecule type" value="Genomic_DNA"/>
</dbReference>
<feature type="compositionally biased region" description="Basic and acidic residues" evidence="1">
    <location>
        <begin position="9"/>
        <end position="25"/>
    </location>
</feature>